<dbReference type="PANTHER" id="PTHR42923">
    <property type="entry name" value="PROTOPORPHYRINOGEN OXIDASE"/>
    <property type="match status" value="1"/>
</dbReference>
<evidence type="ECO:0000256" key="9">
    <source>
        <dbReference type="ARBA" id="ARBA00023002"/>
    </source>
</evidence>
<dbReference type="PANTHER" id="PTHR42923:SF3">
    <property type="entry name" value="PROTOPORPHYRINOGEN OXIDASE"/>
    <property type="match status" value="1"/>
</dbReference>
<sequence length="462" mass="52132">MEERKRTVIIGGGIAGLTAAYYLQKENLNMDITLVEATHRLGGKIDTLRKDGFTIERGPDSFLERKKDAKQLVEDLGLEEELVRNATGQAFILSQDRLHPIPKGSVMGIPIEIKPFVQSGLLTWSGKLAALKSLTKPNEQLNEDQSVGHFFRKRLGNQVVDRLIHPLISGIYAGDIDQLSLKATFPHYLDVEKQYGRLIKGLRQTSKTSKTEKKQGQFLTLKSGLRTLIDRLEEALSSQQVLLDSQVTHIEKNNNGYAVHIEHLDEPIEADYLVMATPHDATKKIFSQYDFMHFTHAKRTSVANVAIAFEKDAIDNLPNGTGFVVSRKESYRITACTWVHKKWPHTTPEGHVLLRAFVGKPGDEDILDQKDEEIAELVLNDLRTIMEINKPPLYKVVTRWYDAMPQYTVGHMDRLQELGHNLAKHLPNVWLTGNSYRGVGLPDCMKDAKSVVQQIAEKEKGQ</sequence>
<dbReference type="NCBIfam" id="TIGR00562">
    <property type="entry name" value="proto_IX_ox"/>
    <property type="match status" value="1"/>
</dbReference>
<keyword evidence="12" id="KW-1133">Transmembrane helix</keyword>
<comment type="cofactor">
    <cofactor evidence="2 11">
        <name>FAD</name>
        <dbReference type="ChEBI" id="CHEBI:57692"/>
    </cofactor>
</comment>
<dbReference type="GO" id="GO:0005737">
    <property type="term" value="C:cytoplasm"/>
    <property type="evidence" value="ECO:0007669"/>
    <property type="project" value="UniProtKB-SubCell"/>
</dbReference>
<comment type="similarity">
    <text evidence="4 11">Belongs to the protoporphyrinogen/coproporphyrinogen oxidase family. Coproporphyrinogen III oxidase subfamily.</text>
</comment>
<dbReference type="GO" id="GO:0004729">
    <property type="term" value="F:oxygen-dependent protoporphyrinogen oxidase activity"/>
    <property type="evidence" value="ECO:0007669"/>
    <property type="project" value="UniProtKB-UniRule"/>
</dbReference>
<evidence type="ECO:0000256" key="5">
    <source>
        <dbReference type="ARBA" id="ARBA00012402"/>
    </source>
</evidence>
<keyword evidence="15" id="KW-1185">Reference proteome</keyword>
<evidence type="ECO:0000256" key="7">
    <source>
        <dbReference type="ARBA" id="ARBA00022630"/>
    </source>
</evidence>
<evidence type="ECO:0000256" key="3">
    <source>
        <dbReference type="ARBA" id="ARBA00004744"/>
    </source>
</evidence>
<dbReference type="Pfam" id="PF01593">
    <property type="entry name" value="Amino_oxidase"/>
    <property type="match status" value="1"/>
</dbReference>
<evidence type="ECO:0000256" key="4">
    <source>
        <dbReference type="ARBA" id="ARBA00008310"/>
    </source>
</evidence>
<comment type="subcellular location">
    <subcellularLocation>
        <location evidence="11">Cytoplasm</location>
    </subcellularLocation>
</comment>
<evidence type="ECO:0000256" key="2">
    <source>
        <dbReference type="ARBA" id="ARBA00001974"/>
    </source>
</evidence>
<accession>A0A1H0A3Y6</accession>
<dbReference type="STRING" id="237069.SAMN05216498_1939"/>
<evidence type="ECO:0000259" key="13">
    <source>
        <dbReference type="Pfam" id="PF01593"/>
    </source>
</evidence>
<dbReference type="Gene3D" id="1.10.3110.10">
    <property type="entry name" value="protoporphyrinogen ix oxidase, domain 3"/>
    <property type="match status" value="1"/>
</dbReference>
<dbReference type="SUPFAM" id="SSF54373">
    <property type="entry name" value="FAD-linked reductases, C-terminal domain"/>
    <property type="match status" value="1"/>
</dbReference>
<protein>
    <recommendedName>
        <fullName evidence="6 11">Coproporphyrinogen III oxidase</fullName>
        <ecNumber evidence="5 11">1.3.3.15</ecNumber>
    </recommendedName>
</protein>
<dbReference type="SUPFAM" id="SSF51905">
    <property type="entry name" value="FAD/NAD(P)-binding domain"/>
    <property type="match status" value="1"/>
</dbReference>
<evidence type="ECO:0000256" key="11">
    <source>
        <dbReference type="RuleBase" id="RU364052"/>
    </source>
</evidence>
<feature type="domain" description="Amine oxidase" evidence="13">
    <location>
        <begin position="14"/>
        <end position="455"/>
    </location>
</feature>
<dbReference type="InterPro" id="IPR050464">
    <property type="entry name" value="Zeta_carotene_desat/Oxidored"/>
</dbReference>
<evidence type="ECO:0000256" key="1">
    <source>
        <dbReference type="ARBA" id="ARBA00001755"/>
    </source>
</evidence>
<dbReference type="Gene3D" id="3.90.660.20">
    <property type="entry name" value="Protoporphyrinogen oxidase, mitochondrial, domain 2"/>
    <property type="match status" value="1"/>
</dbReference>
<dbReference type="InterPro" id="IPR036188">
    <property type="entry name" value="FAD/NAD-bd_sf"/>
</dbReference>
<dbReference type="EMBL" id="FNIG01000003">
    <property type="protein sequence ID" value="SDN27971.1"/>
    <property type="molecule type" value="Genomic_DNA"/>
</dbReference>
<organism evidence="14 15">
    <name type="scientific">Tenuibacillus multivorans</name>
    <dbReference type="NCBI Taxonomy" id="237069"/>
    <lineage>
        <taxon>Bacteria</taxon>
        <taxon>Bacillati</taxon>
        <taxon>Bacillota</taxon>
        <taxon>Bacilli</taxon>
        <taxon>Bacillales</taxon>
        <taxon>Bacillaceae</taxon>
        <taxon>Tenuibacillus</taxon>
    </lineage>
</organism>
<dbReference type="OrthoDB" id="9805195at2"/>
<name>A0A1H0A3Y6_9BACI</name>
<keyword evidence="8 11" id="KW-0274">FAD</keyword>
<keyword evidence="11" id="KW-0963">Cytoplasm</keyword>
<evidence type="ECO:0000313" key="14">
    <source>
        <dbReference type="EMBL" id="SDN27971.1"/>
    </source>
</evidence>
<dbReference type="Gene3D" id="3.50.50.60">
    <property type="entry name" value="FAD/NAD(P)-binding domain"/>
    <property type="match status" value="1"/>
</dbReference>
<gene>
    <name evidence="14" type="ORF">SAMN05216498_1939</name>
</gene>
<proteinExistence type="inferred from homology"/>
<keyword evidence="12" id="KW-0472">Membrane</keyword>
<evidence type="ECO:0000256" key="8">
    <source>
        <dbReference type="ARBA" id="ARBA00022827"/>
    </source>
</evidence>
<comment type="catalytic activity">
    <reaction evidence="1">
        <text>coproporphyrinogen III + 3 O2 = coproporphyrin III + 3 H2O2</text>
        <dbReference type="Rhea" id="RHEA:43436"/>
        <dbReference type="ChEBI" id="CHEBI:15379"/>
        <dbReference type="ChEBI" id="CHEBI:16240"/>
        <dbReference type="ChEBI" id="CHEBI:57309"/>
        <dbReference type="ChEBI" id="CHEBI:131725"/>
        <dbReference type="EC" id="1.3.3.15"/>
    </reaction>
    <physiologicalReaction direction="left-to-right" evidence="1">
        <dbReference type="Rhea" id="RHEA:43437"/>
    </physiologicalReaction>
</comment>
<dbReference type="Proteomes" id="UP000199334">
    <property type="component" value="Unassembled WGS sequence"/>
</dbReference>
<evidence type="ECO:0000256" key="6">
    <source>
        <dbReference type="ARBA" id="ARBA00019046"/>
    </source>
</evidence>
<evidence type="ECO:0000256" key="12">
    <source>
        <dbReference type="SAM" id="Phobius"/>
    </source>
</evidence>
<comment type="function">
    <text evidence="11">Involved in coproporphyrin-dependent heme b biosynthesis. Catalyzes the oxidation of coproporphyrinogen III to coproporphyrin III.</text>
</comment>
<evidence type="ECO:0000313" key="15">
    <source>
        <dbReference type="Proteomes" id="UP000199334"/>
    </source>
</evidence>
<keyword evidence="10 11" id="KW-0350">Heme biosynthesis</keyword>
<dbReference type="InterPro" id="IPR004572">
    <property type="entry name" value="Protoporphyrinogen_oxidase"/>
</dbReference>
<evidence type="ECO:0000256" key="10">
    <source>
        <dbReference type="ARBA" id="ARBA00023133"/>
    </source>
</evidence>
<dbReference type="GO" id="GO:0006783">
    <property type="term" value="P:heme biosynthetic process"/>
    <property type="evidence" value="ECO:0007669"/>
    <property type="project" value="UniProtKB-UniRule"/>
</dbReference>
<dbReference type="InterPro" id="IPR002937">
    <property type="entry name" value="Amino_oxidase"/>
</dbReference>
<keyword evidence="9 11" id="KW-0560">Oxidoreductase</keyword>
<reference evidence="14 15" key="1">
    <citation type="submission" date="2016-10" db="EMBL/GenBank/DDBJ databases">
        <authorList>
            <person name="de Groot N.N."/>
        </authorList>
    </citation>
    <scope>NUCLEOTIDE SEQUENCE [LARGE SCALE GENOMIC DNA]</scope>
    <source>
        <strain evidence="14 15">CGMCC 1.3442</strain>
    </source>
</reference>
<dbReference type="RefSeq" id="WP_093856392.1">
    <property type="nucleotide sequence ID" value="NZ_BJVZ01000024.1"/>
</dbReference>
<dbReference type="EC" id="1.3.3.15" evidence="5 11"/>
<keyword evidence="12" id="KW-0812">Transmembrane</keyword>
<dbReference type="NCBIfam" id="NF008845">
    <property type="entry name" value="PRK11883.1-5"/>
    <property type="match status" value="1"/>
</dbReference>
<feature type="transmembrane region" description="Helical" evidence="12">
    <location>
        <begin position="7"/>
        <end position="23"/>
    </location>
</feature>
<keyword evidence="7 11" id="KW-0285">Flavoprotein</keyword>
<dbReference type="UniPathway" id="UPA00252"/>
<comment type="pathway">
    <text evidence="3 11">Porphyrin-containing compound metabolism; protoheme biosynthesis.</text>
</comment>
<dbReference type="AlphaFoldDB" id="A0A1H0A3Y6"/>